<comment type="caution">
    <text evidence="3">The sequence shown here is derived from an EMBL/GenBank/DDBJ whole genome shotgun (WGS) entry which is preliminary data.</text>
</comment>
<evidence type="ECO:0000313" key="4">
    <source>
        <dbReference type="Proteomes" id="UP001139521"/>
    </source>
</evidence>
<evidence type="ECO:0000313" key="3">
    <source>
        <dbReference type="EMBL" id="MCL6220435.1"/>
    </source>
</evidence>
<sequence length="360" mass="41668">MVFCEQMIKYTSGNILDAKTKAIVNTVNCEGFMGKGIAYQFKLRFPENNEEYVKRCNSNQFNIGDILMFEEDGKTIMNFPTKDKWRKKSEYTFIEKGLLTLKKLLIENNIDSISIPPLGCGNGGLKWPNVKKMIEDEFQEISRDIEIIIYEPLFDNRTSYKNKVKKAPTLSSSHLLLMKFKMNLVKFNKVRLQKTAFLNNIISNQDYFKFQGQNFGPYAHSIDVLSRDIKEFQNHYGINTKEAFNKGYETLISKNFNSKIENFNCSLDKTLSIVNSIDTDLELELLTTVLFIIKNNSELNLKNIVEQVHSWNEHKKASFNSNNIEMALEKLMKLALVKKTLYNTFELSAIKSTTSFNSFK</sequence>
<dbReference type="Proteomes" id="UP001139521">
    <property type="component" value="Unassembled WGS sequence"/>
</dbReference>
<dbReference type="PANTHER" id="PTHR12521">
    <property type="entry name" value="PROTEIN C6ORF130"/>
    <property type="match status" value="1"/>
</dbReference>
<dbReference type="PROSITE" id="PS51154">
    <property type="entry name" value="MACRO"/>
    <property type="match status" value="1"/>
</dbReference>
<dbReference type="InterPro" id="IPR050892">
    <property type="entry name" value="ADP-ribose_metab_enzymes"/>
</dbReference>
<dbReference type="AlphaFoldDB" id="A0A9X1ZWC9"/>
<organism evidence="3 4">
    <name type="scientific">Zunongwangia pacifica</name>
    <dbReference type="NCBI Taxonomy" id="2911062"/>
    <lineage>
        <taxon>Bacteria</taxon>
        <taxon>Pseudomonadati</taxon>
        <taxon>Bacteroidota</taxon>
        <taxon>Flavobacteriia</taxon>
        <taxon>Flavobacteriales</taxon>
        <taxon>Flavobacteriaceae</taxon>
        <taxon>Zunongwangia</taxon>
    </lineage>
</organism>
<evidence type="ECO:0000259" key="2">
    <source>
        <dbReference type="PROSITE" id="PS51154"/>
    </source>
</evidence>
<dbReference type="CDD" id="cd02901">
    <property type="entry name" value="Macro_Poa1p-like"/>
    <property type="match status" value="1"/>
</dbReference>
<dbReference type="SMART" id="SM00506">
    <property type="entry name" value="A1pp"/>
    <property type="match status" value="1"/>
</dbReference>
<comment type="catalytic activity">
    <reaction evidence="1">
        <text>an N-(ADP-alpha-D-ribosyl)-thymidine in DNA + H2O = a thymidine in DNA + ADP-D-ribose</text>
        <dbReference type="Rhea" id="RHEA:71655"/>
        <dbReference type="Rhea" id="RHEA-COMP:13556"/>
        <dbReference type="Rhea" id="RHEA-COMP:18051"/>
        <dbReference type="ChEBI" id="CHEBI:15377"/>
        <dbReference type="ChEBI" id="CHEBI:57967"/>
        <dbReference type="ChEBI" id="CHEBI:137386"/>
        <dbReference type="ChEBI" id="CHEBI:191199"/>
    </reaction>
    <physiologicalReaction direction="left-to-right" evidence="1">
        <dbReference type="Rhea" id="RHEA:71656"/>
    </physiologicalReaction>
</comment>
<dbReference type="Pfam" id="PF01661">
    <property type="entry name" value="Macro"/>
    <property type="match status" value="1"/>
</dbReference>
<keyword evidence="4" id="KW-1185">Reference proteome</keyword>
<evidence type="ECO:0000256" key="1">
    <source>
        <dbReference type="ARBA" id="ARBA00035885"/>
    </source>
</evidence>
<dbReference type="EMBL" id="JAKHSK010000040">
    <property type="protein sequence ID" value="MCL6220435.1"/>
    <property type="molecule type" value="Genomic_DNA"/>
</dbReference>
<name>A0A9X1ZWC9_9FLAO</name>
<dbReference type="InterPro" id="IPR002589">
    <property type="entry name" value="Macro_dom"/>
</dbReference>
<dbReference type="InterPro" id="IPR043472">
    <property type="entry name" value="Macro_dom-like"/>
</dbReference>
<proteinExistence type="predicted"/>
<feature type="domain" description="Macro" evidence="2">
    <location>
        <begin position="1"/>
        <end position="158"/>
    </location>
</feature>
<accession>A0A9X1ZWC9</accession>
<protein>
    <submittedName>
        <fullName evidence="3">Macro domain-containing protein</fullName>
    </submittedName>
</protein>
<reference evidence="3" key="1">
    <citation type="submission" date="2022-01" db="EMBL/GenBank/DDBJ databases">
        <title>Genome sequencing of Zunongwangia sp. M21534 genome.</title>
        <authorList>
            <person name="Chen Y."/>
            <person name="Dong C."/>
            <person name="Shao Z."/>
        </authorList>
    </citation>
    <scope>NUCLEOTIDE SEQUENCE</scope>
    <source>
        <strain evidence="3">MCCC M21534</strain>
    </source>
</reference>
<dbReference type="GO" id="GO:0140291">
    <property type="term" value="P:peptidyl-glutamate ADP-deribosylation"/>
    <property type="evidence" value="ECO:0007669"/>
    <property type="project" value="TreeGrafter"/>
</dbReference>
<gene>
    <name evidence="3" type="ORF">L1967_19260</name>
</gene>
<dbReference type="PANTHER" id="PTHR12521:SF0">
    <property type="entry name" value="ADP-RIBOSE GLYCOHYDROLASE OARD1"/>
    <property type="match status" value="1"/>
</dbReference>
<dbReference type="RefSeq" id="WP_249603132.1">
    <property type="nucleotide sequence ID" value="NZ_JAKHSK010000040.1"/>
</dbReference>
<dbReference type="SUPFAM" id="SSF52949">
    <property type="entry name" value="Macro domain-like"/>
    <property type="match status" value="1"/>
</dbReference>
<dbReference type="Gene3D" id="3.40.220.10">
    <property type="entry name" value="Leucine Aminopeptidase, subunit E, domain 1"/>
    <property type="match status" value="1"/>
</dbReference>